<accession>A0A7R7ZN61</accession>
<reference evidence="1" key="2">
    <citation type="submission" date="2021-02" db="EMBL/GenBank/DDBJ databases">
        <title>Aspergillus chevalieri M1 genome sequence.</title>
        <authorList>
            <person name="Kadooka C."/>
            <person name="Mori K."/>
            <person name="Futagami T."/>
        </authorList>
    </citation>
    <scope>NUCLEOTIDE SEQUENCE</scope>
    <source>
        <strain evidence="1">M1</strain>
    </source>
</reference>
<dbReference type="KEGG" id="ache:ACHE_41114A"/>
<dbReference type="AlphaFoldDB" id="A0A7R7ZN61"/>
<evidence type="ECO:0000313" key="1">
    <source>
        <dbReference type="EMBL" id="BCR88550.1"/>
    </source>
</evidence>
<gene>
    <name evidence="1" type="ORF">ACHE_41114A</name>
</gene>
<sequence>MDDIKNPIALTVSWDLASLGAKLEQAVKVKRHESLKRYGSHRTPATEVLESFLVGSPVLSVRLVWEGVDELHRTTGSGYPEEKPKSH</sequence>
<organism evidence="1 2">
    <name type="scientific">Aspergillus chevalieri</name>
    <name type="common">Eurotium chevalieri</name>
    <dbReference type="NCBI Taxonomy" id="182096"/>
    <lineage>
        <taxon>Eukaryota</taxon>
        <taxon>Fungi</taxon>
        <taxon>Dikarya</taxon>
        <taxon>Ascomycota</taxon>
        <taxon>Pezizomycotina</taxon>
        <taxon>Eurotiomycetes</taxon>
        <taxon>Eurotiomycetidae</taxon>
        <taxon>Eurotiales</taxon>
        <taxon>Aspergillaceae</taxon>
        <taxon>Aspergillus</taxon>
        <taxon>Aspergillus subgen. Aspergillus</taxon>
    </lineage>
</organism>
<reference evidence="1" key="1">
    <citation type="submission" date="2021-01" db="EMBL/GenBank/DDBJ databases">
        <authorList>
            <consortium name="Aspergillus chevalieri M1 genome sequencing consortium"/>
            <person name="Kazuki M."/>
            <person name="Futagami T."/>
        </authorList>
    </citation>
    <scope>NUCLEOTIDE SEQUENCE</scope>
    <source>
        <strain evidence="1">M1</strain>
    </source>
</reference>
<dbReference type="RefSeq" id="XP_043137072.1">
    <property type="nucleotide sequence ID" value="XM_043279388.1"/>
</dbReference>
<dbReference type="EMBL" id="AP024419">
    <property type="protein sequence ID" value="BCR88550.1"/>
    <property type="molecule type" value="Genomic_DNA"/>
</dbReference>
<proteinExistence type="predicted"/>
<name>A0A7R7ZN61_ASPCH</name>
<evidence type="ECO:0000313" key="2">
    <source>
        <dbReference type="Proteomes" id="UP000637239"/>
    </source>
</evidence>
<keyword evidence="2" id="KW-1185">Reference proteome</keyword>
<dbReference type="Proteomes" id="UP000637239">
    <property type="component" value="Chromosome 4"/>
</dbReference>
<protein>
    <submittedName>
        <fullName evidence="1">Uncharacterized protein</fullName>
    </submittedName>
</protein>
<dbReference type="GeneID" id="66982908"/>